<protein>
    <submittedName>
        <fullName evidence="3">Uncharacterized protein</fullName>
    </submittedName>
</protein>
<evidence type="ECO:0000313" key="3">
    <source>
        <dbReference type="EMBL" id="PSB55164.1"/>
    </source>
</evidence>
<proteinExistence type="predicted"/>
<organism evidence="3 4">
    <name type="scientific">Chamaesiphon polymorphus CCALA 037</name>
    <dbReference type="NCBI Taxonomy" id="2107692"/>
    <lineage>
        <taxon>Bacteria</taxon>
        <taxon>Bacillati</taxon>
        <taxon>Cyanobacteriota</taxon>
        <taxon>Cyanophyceae</taxon>
        <taxon>Gomontiellales</taxon>
        <taxon>Chamaesiphonaceae</taxon>
        <taxon>Chamaesiphon</taxon>
    </lineage>
</organism>
<dbReference type="Gene3D" id="3.40.50.2000">
    <property type="entry name" value="Glycogen Phosphorylase B"/>
    <property type="match status" value="2"/>
</dbReference>
<evidence type="ECO:0000313" key="4">
    <source>
        <dbReference type="Proteomes" id="UP000238937"/>
    </source>
</evidence>
<keyword evidence="1" id="KW-0328">Glycosyltransferase</keyword>
<accession>A0A2T1GCM3</accession>
<gene>
    <name evidence="3" type="ORF">C7B77_15865</name>
</gene>
<dbReference type="EMBL" id="PVWO01000205">
    <property type="protein sequence ID" value="PSB55164.1"/>
    <property type="molecule type" value="Genomic_DNA"/>
</dbReference>
<keyword evidence="2" id="KW-0808">Transferase</keyword>
<dbReference type="PANTHER" id="PTHR12526:SF629">
    <property type="entry name" value="TEICHURONIC ACID BIOSYNTHESIS GLYCOSYLTRANSFERASE TUAH-RELATED"/>
    <property type="match status" value="1"/>
</dbReference>
<dbReference type="OrthoDB" id="7068720at2"/>
<keyword evidence="4" id="KW-1185">Reference proteome</keyword>
<dbReference type="GO" id="GO:0016757">
    <property type="term" value="F:glycosyltransferase activity"/>
    <property type="evidence" value="ECO:0007669"/>
    <property type="project" value="UniProtKB-KW"/>
</dbReference>
<dbReference type="Pfam" id="PF13692">
    <property type="entry name" value="Glyco_trans_1_4"/>
    <property type="match status" value="1"/>
</dbReference>
<sequence>MQKEIVFISHEASRSGAPILLLQFLRWFKEKTNIPFRIILVKGGELESDFIQLAPTLIFDEKPSNGLNQRIKRRFFPDDSNLRLKKWLVDANIQLIYSNTLVNGNILELLEFINCPVISHAHELEYIIQAYGIANFEKVKKYTTHFIACANAVKTNLIEKHNIACQNISVIHGFIPITFVQSNTLNLKLLINELNIPDRTFIVGGSGSALDWRKGADLFIQLAYIVKSKARDSAIRFVWVGSYPEEITRFTLTQDIMKAELENYIYFIGVKANPLNYFAGFDVFTLTSREDPYPLVCLEAASLAKPIICFDKSGGEPEFVENDCGFVIPYLDLNLMADCVIKLYESPCLLQSLGVNAKHKVMERHSIEIAAPKILEIIKNQIE</sequence>
<dbReference type="SUPFAM" id="SSF53756">
    <property type="entry name" value="UDP-Glycosyltransferase/glycogen phosphorylase"/>
    <property type="match status" value="1"/>
</dbReference>
<comment type="caution">
    <text evidence="3">The sequence shown here is derived from an EMBL/GenBank/DDBJ whole genome shotgun (WGS) entry which is preliminary data.</text>
</comment>
<dbReference type="PANTHER" id="PTHR12526">
    <property type="entry name" value="GLYCOSYLTRANSFERASE"/>
    <property type="match status" value="1"/>
</dbReference>
<dbReference type="CDD" id="cd03801">
    <property type="entry name" value="GT4_PimA-like"/>
    <property type="match status" value="1"/>
</dbReference>
<evidence type="ECO:0000256" key="1">
    <source>
        <dbReference type="ARBA" id="ARBA00022676"/>
    </source>
</evidence>
<dbReference type="RefSeq" id="WP_106306723.1">
    <property type="nucleotide sequence ID" value="NZ_PVWO01000205.1"/>
</dbReference>
<name>A0A2T1GCM3_9CYAN</name>
<evidence type="ECO:0000256" key="2">
    <source>
        <dbReference type="ARBA" id="ARBA00022679"/>
    </source>
</evidence>
<dbReference type="AlphaFoldDB" id="A0A2T1GCM3"/>
<dbReference type="Proteomes" id="UP000238937">
    <property type="component" value="Unassembled WGS sequence"/>
</dbReference>
<reference evidence="3 4" key="1">
    <citation type="submission" date="2018-03" db="EMBL/GenBank/DDBJ databases">
        <title>The ancient ancestry and fast evolution of plastids.</title>
        <authorList>
            <person name="Moore K.R."/>
            <person name="Magnabosco C."/>
            <person name="Momper L."/>
            <person name="Gold D.A."/>
            <person name="Bosak T."/>
            <person name="Fournier G.P."/>
        </authorList>
    </citation>
    <scope>NUCLEOTIDE SEQUENCE [LARGE SCALE GENOMIC DNA]</scope>
    <source>
        <strain evidence="3 4">CCALA 037</strain>
    </source>
</reference>